<dbReference type="GO" id="GO:0003700">
    <property type="term" value="F:DNA-binding transcription factor activity"/>
    <property type="evidence" value="ECO:0007669"/>
    <property type="project" value="TreeGrafter"/>
</dbReference>
<sequence length="353" mass="37067">MSLDAGDTHRSKPRARRGGVRRDPTAATISRVADAAGVSRATVSRVMNGSTTVAPELAARVRAAAEALNYEPSLLARSLALGRTSTVSLIVPDLANPMFQDILRGLSTAAGAHGHRLMVAESNENAEAEQILAVEARRRSDGLVLASSRIPEPQLRALHERLAPLVLLNREIPGTAVPSLSVDYHAGIRAIVAHLLGYGHRRLVYLAGPPASTSNTDRLVTLRAEAAGSPGFDLTELDCGSTFETGHAAARAVLATGATAVVAFNDMVAFGALSGLHELGVSVPGQVSITGFDDIPFARYTTPPLTTASIPKNELGGQAWERLWALMSGASPGYDARFQPRLLVRDTTGPAPA</sequence>
<evidence type="ECO:0000256" key="2">
    <source>
        <dbReference type="ARBA" id="ARBA00023125"/>
    </source>
</evidence>
<dbReference type="Pfam" id="PF00356">
    <property type="entry name" value="LacI"/>
    <property type="match status" value="1"/>
</dbReference>
<keyword evidence="1" id="KW-0805">Transcription regulation</keyword>
<dbReference type="PANTHER" id="PTHR30146:SF109">
    <property type="entry name" value="HTH-TYPE TRANSCRIPTIONAL REGULATOR GALS"/>
    <property type="match status" value="1"/>
</dbReference>
<keyword evidence="2" id="KW-0238">DNA-binding</keyword>
<dbReference type="CDD" id="cd06267">
    <property type="entry name" value="PBP1_LacI_sugar_binding-like"/>
    <property type="match status" value="1"/>
</dbReference>
<evidence type="ECO:0000313" key="8">
    <source>
        <dbReference type="Proteomes" id="UP000502508"/>
    </source>
</evidence>
<dbReference type="SUPFAM" id="SSF47413">
    <property type="entry name" value="lambda repressor-like DNA-binding domains"/>
    <property type="match status" value="1"/>
</dbReference>
<protein>
    <submittedName>
        <fullName evidence="7">Uncharacterized protein</fullName>
    </submittedName>
</protein>
<proteinExistence type="predicted"/>
<dbReference type="Proteomes" id="UP000502508">
    <property type="component" value="Chromosome"/>
</dbReference>
<dbReference type="PANTHER" id="PTHR30146">
    <property type="entry name" value="LACI-RELATED TRANSCRIPTIONAL REPRESSOR"/>
    <property type="match status" value="1"/>
</dbReference>
<feature type="region of interest" description="Disordered" evidence="4">
    <location>
        <begin position="1"/>
        <end position="24"/>
    </location>
</feature>
<feature type="domain" description="HTH lacI-type" evidence="5">
    <location>
        <begin position="27"/>
        <end position="81"/>
    </location>
</feature>
<evidence type="ECO:0000259" key="6">
    <source>
        <dbReference type="PROSITE" id="PS50943"/>
    </source>
</evidence>
<dbReference type="PROSITE" id="PS50943">
    <property type="entry name" value="HTH_CROC1"/>
    <property type="match status" value="1"/>
</dbReference>
<keyword evidence="3" id="KW-0804">Transcription</keyword>
<evidence type="ECO:0000313" key="7">
    <source>
        <dbReference type="EMBL" id="BCB79558.1"/>
    </source>
</evidence>
<dbReference type="Gene3D" id="1.10.260.40">
    <property type="entry name" value="lambda repressor-like DNA-binding domains"/>
    <property type="match status" value="1"/>
</dbReference>
<dbReference type="InterPro" id="IPR010982">
    <property type="entry name" value="Lambda_DNA-bd_dom_sf"/>
</dbReference>
<organism evidence="7 8">
    <name type="scientific">Phytohabitans flavus</name>
    <dbReference type="NCBI Taxonomy" id="1076124"/>
    <lineage>
        <taxon>Bacteria</taxon>
        <taxon>Bacillati</taxon>
        <taxon>Actinomycetota</taxon>
        <taxon>Actinomycetes</taxon>
        <taxon>Micromonosporales</taxon>
        <taxon>Micromonosporaceae</taxon>
    </lineage>
</organism>
<dbReference type="AlphaFoldDB" id="A0A6F8Y0Q8"/>
<dbReference type="CDD" id="cd01392">
    <property type="entry name" value="HTH_LacI"/>
    <property type="match status" value="1"/>
</dbReference>
<feature type="domain" description="HTH cro/C1-type" evidence="6">
    <location>
        <begin position="28"/>
        <end position="75"/>
    </location>
</feature>
<dbReference type="InterPro" id="IPR046335">
    <property type="entry name" value="LacI/GalR-like_sensor"/>
</dbReference>
<dbReference type="InterPro" id="IPR028082">
    <property type="entry name" value="Peripla_BP_I"/>
</dbReference>
<dbReference type="InterPro" id="IPR001387">
    <property type="entry name" value="Cro/C1-type_HTH"/>
</dbReference>
<reference evidence="7 8" key="1">
    <citation type="submission" date="2020-03" db="EMBL/GenBank/DDBJ databases">
        <title>Whole genome shotgun sequence of Phytohabitans flavus NBRC 107702.</title>
        <authorList>
            <person name="Komaki H."/>
            <person name="Tamura T."/>
        </authorList>
    </citation>
    <scope>NUCLEOTIDE SEQUENCE [LARGE SCALE GENOMIC DNA]</scope>
    <source>
        <strain evidence="7 8">NBRC 107702</strain>
    </source>
</reference>
<dbReference type="InterPro" id="IPR000843">
    <property type="entry name" value="HTH_LacI"/>
</dbReference>
<dbReference type="GO" id="GO:0000976">
    <property type="term" value="F:transcription cis-regulatory region binding"/>
    <property type="evidence" value="ECO:0007669"/>
    <property type="project" value="TreeGrafter"/>
</dbReference>
<dbReference type="SUPFAM" id="SSF53822">
    <property type="entry name" value="Periplasmic binding protein-like I"/>
    <property type="match status" value="1"/>
</dbReference>
<name>A0A6F8Y0Q8_9ACTN</name>
<dbReference type="Pfam" id="PF13377">
    <property type="entry name" value="Peripla_BP_3"/>
    <property type="match status" value="1"/>
</dbReference>
<dbReference type="KEGG" id="pfla:Pflav_059680"/>
<reference evidence="7 8" key="2">
    <citation type="submission" date="2020-03" db="EMBL/GenBank/DDBJ databases">
        <authorList>
            <person name="Ichikawa N."/>
            <person name="Kimura A."/>
            <person name="Kitahashi Y."/>
            <person name="Uohara A."/>
        </authorList>
    </citation>
    <scope>NUCLEOTIDE SEQUENCE [LARGE SCALE GENOMIC DNA]</scope>
    <source>
        <strain evidence="7 8">NBRC 107702</strain>
    </source>
</reference>
<dbReference type="RefSeq" id="WP_173039560.1">
    <property type="nucleotide sequence ID" value="NZ_AP022870.1"/>
</dbReference>
<keyword evidence="8" id="KW-1185">Reference proteome</keyword>
<dbReference type="Gene3D" id="3.40.50.2300">
    <property type="match status" value="2"/>
</dbReference>
<gene>
    <name evidence="7" type="ORF">Pflav_059680</name>
</gene>
<feature type="compositionally biased region" description="Basic and acidic residues" evidence="4">
    <location>
        <begin position="1"/>
        <end position="10"/>
    </location>
</feature>
<evidence type="ECO:0000256" key="4">
    <source>
        <dbReference type="SAM" id="MobiDB-lite"/>
    </source>
</evidence>
<dbReference type="PROSITE" id="PS50932">
    <property type="entry name" value="HTH_LACI_2"/>
    <property type="match status" value="1"/>
</dbReference>
<dbReference type="EMBL" id="AP022870">
    <property type="protein sequence ID" value="BCB79558.1"/>
    <property type="molecule type" value="Genomic_DNA"/>
</dbReference>
<dbReference type="SMART" id="SM00354">
    <property type="entry name" value="HTH_LACI"/>
    <property type="match status" value="1"/>
</dbReference>
<evidence type="ECO:0000256" key="1">
    <source>
        <dbReference type="ARBA" id="ARBA00023015"/>
    </source>
</evidence>
<evidence type="ECO:0000256" key="3">
    <source>
        <dbReference type="ARBA" id="ARBA00023163"/>
    </source>
</evidence>
<accession>A0A6F8Y0Q8</accession>
<evidence type="ECO:0000259" key="5">
    <source>
        <dbReference type="PROSITE" id="PS50932"/>
    </source>
</evidence>